<dbReference type="GO" id="GO:0042273">
    <property type="term" value="P:ribosomal large subunit biogenesis"/>
    <property type="evidence" value="ECO:0000318"/>
    <property type="project" value="GO_Central"/>
</dbReference>
<dbReference type="InterPro" id="IPR005343">
    <property type="entry name" value="Noc2"/>
</dbReference>
<feature type="region of interest" description="Disordered" evidence="4">
    <location>
        <begin position="1"/>
        <end position="65"/>
    </location>
</feature>
<evidence type="ECO:0000313" key="5">
    <source>
        <dbReference type="EMBL" id="ERN14791.1"/>
    </source>
</evidence>
<dbReference type="GO" id="GO:0030691">
    <property type="term" value="C:Noc2p-Noc3p complex"/>
    <property type="evidence" value="ECO:0000318"/>
    <property type="project" value="GO_Central"/>
</dbReference>
<keyword evidence="6" id="KW-1185">Reference proteome</keyword>
<sequence>MGKLGKKARKFAKKNLQSVLRNRRKNKALRESFKRKKGNRQAGENRPSPDQATTTSDQNLEGNIEGNILDGGVYDIFVDNSGSEDDHHLEDEDSESDGFLSEDLSCPYVSEDEMEDELEDENSSSALLGQNRTLRMEIAKQTCILERLKEKDPEFSIFLESRHEERQQSNEENFSSGEDDVNDNDGNIAVENPRSQHYKVLTSSTIDAWCQSVMEQKFSVLPNLLNGFQAACHYGDNDQDVLRYNVIQSRGCFYKILIFMLKEGDGILRRLLGISSGCKRQIIVDMRNVSKWKEVKPLIKSYLRSTLYLLDQMTDNLILAFTLSRLRASLVFFAAFPKLLRRLIKVALHFWGTGEGELSLVSFSIIRDMAIHMSPDCLEYCLKKAYKAFASNCKIVELANLDHIKYLSDSVVELFSLDLEKSYQHVLLSLKQLAMVVQQALKTMKKEILKKIHTWQFIKCVELWAKLICENIKDHDLQPLLYVIVQMITGVVHLFPGVRYFPLRLKCIQLLNKISISSKVFIPTASFILEFLESEEMSTAKMPCGEVFDSSSVLKVPKHLIKSQEVQEECVLSAIEYLSELFHQWSYHISFPELASIPLNRLRKFHDETSDKSFRRVVKQFIDHVDRNVEFIQKKRDEVAFSPKDHGAIDSFLQVESSGTSPTNQKIEKVNRTSLTNQKEEKKKSGGTSPFSQYYTSVLQKSISRKAVLQNKLSSKPEPLNNSERSLVDVSGEALLNSKGKSNKSQWVEGDVANGRHGKTLKKERKRRKIGA</sequence>
<dbReference type="Gramene" id="ERN14791">
    <property type="protein sequence ID" value="ERN14791"/>
    <property type="gene ID" value="AMTR_s00032p00060700"/>
</dbReference>
<dbReference type="Pfam" id="PF03715">
    <property type="entry name" value="Noc2"/>
    <property type="match status" value="1"/>
</dbReference>
<evidence type="ECO:0000256" key="4">
    <source>
        <dbReference type="SAM" id="MobiDB-lite"/>
    </source>
</evidence>
<dbReference type="eggNOG" id="KOG2256">
    <property type="taxonomic scope" value="Eukaryota"/>
</dbReference>
<accession>U5CNQ8</accession>
<feature type="compositionally biased region" description="Basic residues" evidence="4">
    <location>
        <begin position="756"/>
        <end position="772"/>
    </location>
</feature>
<evidence type="ECO:0008006" key="7">
    <source>
        <dbReference type="Google" id="ProtNLM"/>
    </source>
</evidence>
<feature type="compositionally biased region" description="Basic residues" evidence="4">
    <location>
        <begin position="1"/>
        <end position="13"/>
    </location>
</feature>
<reference evidence="6" key="1">
    <citation type="journal article" date="2013" name="Science">
        <title>The Amborella genome and the evolution of flowering plants.</title>
        <authorList>
            <consortium name="Amborella Genome Project"/>
        </authorList>
    </citation>
    <scope>NUCLEOTIDE SEQUENCE [LARGE SCALE GENOMIC DNA]</scope>
</reference>
<feature type="region of interest" description="Disordered" evidence="4">
    <location>
        <begin position="79"/>
        <end position="103"/>
    </location>
</feature>
<feature type="compositionally biased region" description="Basic residues" evidence="4">
    <location>
        <begin position="21"/>
        <end position="39"/>
    </location>
</feature>
<gene>
    <name evidence="5" type="ORF">AMTR_s00032p00060700</name>
</gene>
<dbReference type="PANTHER" id="PTHR12687">
    <property type="entry name" value="NUCLEOLAR COMPLEX 2 AND RAD4-RELATED"/>
    <property type="match status" value="1"/>
</dbReference>
<comment type="subcellular location">
    <subcellularLocation>
        <location evidence="1">Nucleus</location>
    </subcellularLocation>
</comment>
<evidence type="ECO:0000256" key="3">
    <source>
        <dbReference type="ARBA" id="ARBA00023242"/>
    </source>
</evidence>
<protein>
    <recommendedName>
        <fullName evidence="7">Nucleolar complex protein 2 homolog</fullName>
    </recommendedName>
</protein>
<organism evidence="5 6">
    <name type="scientific">Amborella trichopoda</name>
    <dbReference type="NCBI Taxonomy" id="13333"/>
    <lineage>
        <taxon>Eukaryota</taxon>
        <taxon>Viridiplantae</taxon>
        <taxon>Streptophyta</taxon>
        <taxon>Embryophyta</taxon>
        <taxon>Tracheophyta</taxon>
        <taxon>Spermatophyta</taxon>
        <taxon>Magnoliopsida</taxon>
        <taxon>Amborellales</taxon>
        <taxon>Amborellaceae</taxon>
        <taxon>Amborella</taxon>
    </lineage>
</organism>
<dbReference type="GO" id="GO:0005654">
    <property type="term" value="C:nucleoplasm"/>
    <property type="evidence" value="ECO:0000318"/>
    <property type="project" value="GO_Central"/>
</dbReference>
<comment type="similarity">
    <text evidence="2">Belongs to the NOC2 family.</text>
</comment>
<dbReference type="GO" id="GO:0030690">
    <property type="term" value="C:Noc1p-Noc2p complex"/>
    <property type="evidence" value="ECO:0000318"/>
    <property type="project" value="GO_Central"/>
</dbReference>
<keyword evidence="3" id="KW-0539">Nucleus</keyword>
<dbReference type="OrthoDB" id="10266662at2759"/>
<feature type="compositionally biased region" description="Polar residues" evidence="4">
    <location>
        <begin position="48"/>
        <end position="61"/>
    </location>
</feature>
<proteinExistence type="inferred from homology"/>
<dbReference type="STRING" id="13333.U5CNQ8"/>
<feature type="region of interest" description="Disordered" evidence="4">
    <location>
        <begin position="161"/>
        <end position="186"/>
    </location>
</feature>
<dbReference type="HOGENOM" id="CLU_011272_2_1_1"/>
<dbReference type="PANTHER" id="PTHR12687:SF8">
    <property type="entry name" value="PROTEIN REBELOTE"/>
    <property type="match status" value="1"/>
</dbReference>
<dbReference type="AlphaFoldDB" id="U5CNQ8"/>
<dbReference type="EMBL" id="KI392518">
    <property type="protein sequence ID" value="ERN14791.1"/>
    <property type="molecule type" value="Genomic_DNA"/>
</dbReference>
<name>U5CNQ8_AMBTC</name>
<dbReference type="OMA" id="QMFFPIP"/>
<dbReference type="KEGG" id="atr:18443061"/>
<feature type="region of interest" description="Disordered" evidence="4">
    <location>
        <begin position="713"/>
        <end position="772"/>
    </location>
</feature>
<dbReference type="GO" id="GO:0005730">
    <property type="term" value="C:nucleolus"/>
    <property type="evidence" value="ECO:0000318"/>
    <property type="project" value="GO_Central"/>
</dbReference>
<evidence type="ECO:0000313" key="6">
    <source>
        <dbReference type="Proteomes" id="UP000017836"/>
    </source>
</evidence>
<dbReference type="Proteomes" id="UP000017836">
    <property type="component" value="Unassembled WGS sequence"/>
</dbReference>
<evidence type="ECO:0000256" key="1">
    <source>
        <dbReference type="ARBA" id="ARBA00004123"/>
    </source>
</evidence>
<evidence type="ECO:0000256" key="2">
    <source>
        <dbReference type="ARBA" id="ARBA00005907"/>
    </source>
</evidence>